<dbReference type="STRING" id="1670800.BSQ44_21450"/>
<evidence type="ECO:0000313" key="1">
    <source>
        <dbReference type="EMBL" id="APH73660.1"/>
    </source>
</evidence>
<dbReference type="AlphaFoldDB" id="A0A1L3SWA9"/>
<proteinExistence type="predicted"/>
<dbReference type="Gene3D" id="3.10.129.10">
    <property type="entry name" value="Hotdog Thioesterase"/>
    <property type="match status" value="1"/>
</dbReference>
<dbReference type="SUPFAM" id="SSF54637">
    <property type="entry name" value="Thioesterase/thiol ester dehydrase-isomerase"/>
    <property type="match status" value="1"/>
</dbReference>
<organism evidence="1 2">
    <name type="scientific">Aquibium oceanicum</name>
    <dbReference type="NCBI Taxonomy" id="1670800"/>
    <lineage>
        <taxon>Bacteria</taxon>
        <taxon>Pseudomonadati</taxon>
        <taxon>Pseudomonadota</taxon>
        <taxon>Alphaproteobacteria</taxon>
        <taxon>Hyphomicrobiales</taxon>
        <taxon>Phyllobacteriaceae</taxon>
        <taxon>Aquibium</taxon>
    </lineage>
</organism>
<accession>A0A1L3SWA9</accession>
<dbReference type="OrthoDB" id="7204167at2"/>
<dbReference type="RefSeq" id="WP_072607126.1">
    <property type="nucleotide sequence ID" value="NZ_CP018171.1"/>
</dbReference>
<dbReference type="Proteomes" id="UP000182840">
    <property type="component" value="Chromosome"/>
</dbReference>
<dbReference type="InterPro" id="IPR029069">
    <property type="entry name" value="HotDog_dom_sf"/>
</dbReference>
<dbReference type="Pfam" id="PF13279">
    <property type="entry name" value="4HBT_2"/>
    <property type="match status" value="1"/>
</dbReference>
<dbReference type="EMBL" id="CP018171">
    <property type="protein sequence ID" value="APH73660.1"/>
    <property type="molecule type" value="Genomic_DNA"/>
</dbReference>
<dbReference type="KEGG" id="meso:BSQ44_21450"/>
<gene>
    <name evidence="1" type="ORF">BSQ44_21450</name>
</gene>
<dbReference type="CDD" id="cd00586">
    <property type="entry name" value="4HBT"/>
    <property type="match status" value="1"/>
</dbReference>
<keyword evidence="2" id="KW-1185">Reference proteome</keyword>
<protein>
    <submittedName>
        <fullName evidence="1">4-hydroxybenzoyl-CoA thioesterase</fullName>
    </submittedName>
</protein>
<name>A0A1L3SWA9_9HYPH</name>
<reference evidence="2" key="1">
    <citation type="submission" date="2016-11" db="EMBL/GenBank/DDBJ databases">
        <title>Mesorhizobium oceanicum sp. nov., isolated from deep seawater in South China Sea.</title>
        <authorList>
            <person name="Fu G.-Y."/>
        </authorList>
    </citation>
    <scope>NUCLEOTIDE SEQUENCE [LARGE SCALE GENOMIC DNA]</scope>
    <source>
        <strain evidence="2">B7</strain>
    </source>
</reference>
<sequence length="140" mass="15743">MLVSRREVEIEWGDCDPAGIVFYPRYFAMFDASTALLLERATGMKKIAWTKKFGIVGIPMVDTRAKFIVPSRYGDLIAIETRATRLGRSSFDVEHRVLKSETLAIEAQETRVWAGRDPDDPDGIKGMPIPEEVVRALKAD</sequence>
<evidence type="ECO:0000313" key="2">
    <source>
        <dbReference type="Proteomes" id="UP000182840"/>
    </source>
</evidence>